<name>A0A853F0K0_9MICO</name>
<keyword evidence="2" id="KW-1185">Reference proteome</keyword>
<evidence type="ECO:0000313" key="2">
    <source>
        <dbReference type="Proteomes" id="UP000561011"/>
    </source>
</evidence>
<sequence>MSSRRPRTGRQLSELLYLVGGGRAVLPAGPQGSVTPDDRRGRVRAVVSSFGPRGAVQVDGTTCGSAALVVTAAAGDRDIARRLTNPGAFDLAQLAVKAASTRRALAGLRWPGALGTPPWSAAQVARFGDLTYTHRLVVDSRPSQSLPLIDLAVAWARSGVPVPLYTGGDTMTGLATAVPRHVVVLTSPDGHALEVYEPSSGRLHPVDEDGLRTGGGRRPAYGGWSHITWVLLPVGPPGARG</sequence>
<evidence type="ECO:0000313" key="1">
    <source>
        <dbReference type="EMBL" id="NYS94588.1"/>
    </source>
</evidence>
<protein>
    <recommendedName>
        <fullName evidence="3">Peptidase C39-like domain-containing protein</fullName>
    </recommendedName>
</protein>
<proteinExistence type="predicted"/>
<organism evidence="1 2">
    <name type="scientific">Sanguibacter inulinus</name>
    <dbReference type="NCBI Taxonomy" id="60922"/>
    <lineage>
        <taxon>Bacteria</taxon>
        <taxon>Bacillati</taxon>
        <taxon>Actinomycetota</taxon>
        <taxon>Actinomycetes</taxon>
        <taxon>Micrococcales</taxon>
        <taxon>Sanguibacteraceae</taxon>
        <taxon>Sanguibacter</taxon>
    </lineage>
</organism>
<accession>A0A853F0K0</accession>
<gene>
    <name evidence="1" type="ORF">HZZ10_13795</name>
</gene>
<comment type="caution">
    <text evidence="1">The sequence shown here is derived from an EMBL/GenBank/DDBJ whole genome shotgun (WGS) entry which is preliminary data.</text>
</comment>
<dbReference type="EMBL" id="JACBYE010000038">
    <property type="protein sequence ID" value="NYS94588.1"/>
    <property type="molecule type" value="Genomic_DNA"/>
</dbReference>
<reference evidence="1 2" key="1">
    <citation type="submission" date="2020-07" db="EMBL/GenBank/DDBJ databases">
        <title>MOT database genomes.</title>
        <authorList>
            <person name="Joseph S."/>
            <person name="Aduse-Opoku J."/>
            <person name="Hashim A."/>
            <person name="Wade W."/>
            <person name="Curtis M."/>
        </authorList>
    </citation>
    <scope>NUCLEOTIDE SEQUENCE [LARGE SCALE GENOMIC DNA]</scope>
    <source>
        <strain evidence="1 2">DSM 100099</strain>
    </source>
</reference>
<dbReference type="Proteomes" id="UP000561011">
    <property type="component" value="Unassembled WGS sequence"/>
</dbReference>
<dbReference type="RefSeq" id="WP_179913946.1">
    <property type="nucleotide sequence ID" value="NZ_JACBYE010000038.1"/>
</dbReference>
<dbReference type="AlphaFoldDB" id="A0A853F0K0"/>
<evidence type="ECO:0008006" key="3">
    <source>
        <dbReference type="Google" id="ProtNLM"/>
    </source>
</evidence>